<sequence>MSFPAFFDDAPEIRMRDPLAAFLGSAEDGVMTYRYADAVRLAGHSCPVVAGAWLMVAAGLARLYGDDLPERGGIEVHMRDGSTHGTTGVTASVATLVTGAAAESGFGGIGPARLFARRRLLRFGAPIDAVMALRRRDTGAGVVLDIDGTRIPHDPEIGELMPQAVDGTADAAALARFAALWQRRIARMLAAAGDPALVHVADWRCDNAPL</sequence>
<dbReference type="Proteomes" id="UP000184444">
    <property type="component" value="Unassembled WGS sequence"/>
</dbReference>
<gene>
    <name evidence="1" type="ORF">SAMN05444389_1116</name>
</gene>
<dbReference type="OrthoDB" id="259311at2"/>
<evidence type="ECO:0008006" key="3">
    <source>
        <dbReference type="Google" id="ProtNLM"/>
    </source>
</evidence>
<protein>
    <recommendedName>
        <fullName evidence="3">Formylmethanofuran dehydrogenase subunit E</fullName>
    </recommendedName>
</protein>
<organism evidence="1 2">
    <name type="scientific">Paracoccus solventivorans</name>
    <dbReference type="NCBI Taxonomy" id="53463"/>
    <lineage>
        <taxon>Bacteria</taxon>
        <taxon>Pseudomonadati</taxon>
        <taxon>Pseudomonadota</taxon>
        <taxon>Alphaproteobacteria</taxon>
        <taxon>Rhodobacterales</taxon>
        <taxon>Paracoccaceae</taxon>
        <taxon>Paracoccus</taxon>
    </lineage>
</organism>
<accession>A0A1M7JAD3</accession>
<dbReference type="STRING" id="53463.SAMN05444389_1116"/>
<evidence type="ECO:0000313" key="2">
    <source>
        <dbReference type="Proteomes" id="UP000184444"/>
    </source>
</evidence>
<proteinExistence type="predicted"/>
<keyword evidence="2" id="KW-1185">Reference proteome</keyword>
<reference evidence="2" key="1">
    <citation type="submission" date="2016-11" db="EMBL/GenBank/DDBJ databases">
        <authorList>
            <person name="Varghese N."/>
            <person name="Submissions S."/>
        </authorList>
    </citation>
    <scope>NUCLEOTIDE SEQUENCE [LARGE SCALE GENOMIC DNA]</scope>
    <source>
        <strain evidence="2">DSM 6637</strain>
    </source>
</reference>
<evidence type="ECO:0000313" key="1">
    <source>
        <dbReference type="EMBL" id="SHM49447.1"/>
    </source>
</evidence>
<name>A0A1M7JAD3_9RHOB</name>
<dbReference type="AlphaFoldDB" id="A0A1M7JAD3"/>
<dbReference type="RefSeq" id="WP_073068092.1">
    <property type="nucleotide sequence ID" value="NZ_FRCK01000011.1"/>
</dbReference>
<dbReference type="EMBL" id="FRCK01000011">
    <property type="protein sequence ID" value="SHM49447.1"/>
    <property type="molecule type" value="Genomic_DNA"/>
</dbReference>